<comment type="subcellular location">
    <subcellularLocation>
        <location evidence="1">Membrane</location>
        <topology evidence="1">Multi-pass membrane protein</topology>
    </subcellularLocation>
</comment>
<organism evidence="7 8">
    <name type="scientific">Vibrio algicola</name>
    <dbReference type="NCBI Taxonomy" id="2662262"/>
    <lineage>
        <taxon>Bacteria</taxon>
        <taxon>Pseudomonadati</taxon>
        <taxon>Pseudomonadota</taxon>
        <taxon>Gammaproteobacteria</taxon>
        <taxon>Vibrionales</taxon>
        <taxon>Vibrionaceae</taxon>
        <taxon>Vibrio</taxon>
    </lineage>
</organism>
<dbReference type="Pfam" id="PF01594">
    <property type="entry name" value="AI-2E_transport"/>
    <property type="match status" value="1"/>
</dbReference>
<dbReference type="RefSeq" id="WP_153448715.1">
    <property type="nucleotide sequence ID" value="NZ_CP045700.1"/>
</dbReference>
<evidence type="ECO:0000256" key="2">
    <source>
        <dbReference type="ARBA" id="ARBA00009773"/>
    </source>
</evidence>
<dbReference type="InterPro" id="IPR002549">
    <property type="entry name" value="AI-2E-like"/>
</dbReference>
<sequence>MKTERYDDVRFFCVLMFVISLIIAGVFMVASQPIAKIVVTIFERSAGEHGSEWAEMTAKIIRSVLVGVIGVAFIQTAIISAAMFTFHIPAAGLFTIIILVLCIAQLPAILAIAPLIGYMYFTADTTSFLIFTIWGIVAGLSDNILKPLLMGRGISVPMPVIIIGSLGGMMYAGIIGLFLGAVVLALWWGVLTIWLGENNEESL</sequence>
<evidence type="ECO:0000256" key="6">
    <source>
        <dbReference type="SAM" id="Phobius"/>
    </source>
</evidence>
<evidence type="ECO:0000313" key="7">
    <source>
        <dbReference type="EMBL" id="QGA66582.1"/>
    </source>
</evidence>
<reference evidence="7 8" key="1">
    <citation type="submission" date="2019-10" db="EMBL/GenBank/DDBJ databases">
        <title>Vibrio sp. nov., isolated from Coralline algae surface.</title>
        <authorList>
            <person name="Geng Y."/>
            <person name="Zhang X."/>
        </authorList>
    </citation>
    <scope>NUCLEOTIDE SEQUENCE [LARGE SCALE GENOMIC DNA]</scope>
    <source>
        <strain evidence="7 8">SM1977</strain>
    </source>
</reference>
<dbReference type="Proteomes" id="UP000348942">
    <property type="component" value="Chromosome 2"/>
</dbReference>
<evidence type="ECO:0000256" key="4">
    <source>
        <dbReference type="ARBA" id="ARBA00022989"/>
    </source>
</evidence>
<evidence type="ECO:0000256" key="3">
    <source>
        <dbReference type="ARBA" id="ARBA00022692"/>
    </source>
</evidence>
<feature type="transmembrane region" description="Helical" evidence="6">
    <location>
        <begin position="93"/>
        <end position="121"/>
    </location>
</feature>
<evidence type="ECO:0000256" key="1">
    <source>
        <dbReference type="ARBA" id="ARBA00004141"/>
    </source>
</evidence>
<accession>A0A5Q0THD5</accession>
<evidence type="ECO:0000313" key="8">
    <source>
        <dbReference type="Proteomes" id="UP000348942"/>
    </source>
</evidence>
<feature type="transmembrane region" description="Helical" evidence="6">
    <location>
        <begin position="166"/>
        <end position="195"/>
    </location>
</feature>
<feature type="transmembrane region" description="Helical" evidence="6">
    <location>
        <begin position="127"/>
        <end position="145"/>
    </location>
</feature>
<gene>
    <name evidence="7" type="ORF">GFB47_14300</name>
</gene>
<dbReference type="AlphaFoldDB" id="A0A5Q0THD5"/>
<keyword evidence="8" id="KW-1185">Reference proteome</keyword>
<evidence type="ECO:0000256" key="5">
    <source>
        <dbReference type="ARBA" id="ARBA00023136"/>
    </source>
</evidence>
<keyword evidence="3 6" id="KW-0812">Transmembrane</keyword>
<protein>
    <submittedName>
        <fullName evidence="7">AI-2E family transporter</fullName>
    </submittedName>
</protein>
<feature type="transmembrane region" description="Helical" evidence="6">
    <location>
        <begin position="12"/>
        <end position="30"/>
    </location>
</feature>
<comment type="similarity">
    <text evidence="2">Belongs to the autoinducer-2 exporter (AI-2E) (TC 2.A.86) family.</text>
</comment>
<dbReference type="EMBL" id="CP045700">
    <property type="protein sequence ID" value="QGA66582.1"/>
    <property type="molecule type" value="Genomic_DNA"/>
</dbReference>
<keyword evidence="4 6" id="KW-1133">Transmembrane helix</keyword>
<dbReference type="GO" id="GO:0016020">
    <property type="term" value="C:membrane"/>
    <property type="evidence" value="ECO:0007669"/>
    <property type="project" value="UniProtKB-SubCell"/>
</dbReference>
<proteinExistence type="inferred from homology"/>
<name>A0A5Q0THD5_9VIBR</name>
<feature type="transmembrane region" description="Helical" evidence="6">
    <location>
        <begin position="60"/>
        <end position="86"/>
    </location>
</feature>
<keyword evidence="5 6" id="KW-0472">Membrane</keyword>